<accession>A0A9X1X224</accession>
<dbReference type="RefSeq" id="WP_245128760.1">
    <property type="nucleotide sequence ID" value="NZ_JALJEJ010000002.1"/>
</dbReference>
<keyword evidence="2" id="KW-1185">Reference proteome</keyword>
<dbReference type="Proteomes" id="UP001139450">
    <property type="component" value="Unassembled WGS sequence"/>
</dbReference>
<evidence type="ECO:0000313" key="1">
    <source>
        <dbReference type="EMBL" id="MCJ8208925.1"/>
    </source>
</evidence>
<evidence type="ECO:0008006" key="3">
    <source>
        <dbReference type="Google" id="ProtNLM"/>
    </source>
</evidence>
<dbReference type="PROSITE" id="PS51257">
    <property type="entry name" value="PROKAR_LIPOPROTEIN"/>
    <property type="match status" value="1"/>
</dbReference>
<reference evidence="1" key="1">
    <citation type="submission" date="2022-04" db="EMBL/GenBank/DDBJ databases">
        <title>Mucilaginibacter sp. RS28 isolated from freshwater.</title>
        <authorList>
            <person name="Ko S.-R."/>
        </authorList>
    </citation>
    <scope>NUCLEOTIDE SEQUENCE</scope>
    <source>
        <strain evidence="1">RS28</strain>
    </source>
</reference>
<protein>
    <recommendedName>
        <fullName evidence="3">Lipoprotein</fullName>
    </recommendedName>
</protein>
<sequence>MRKSLLSIAIILFVFILAGCKKDSNYLVADAIIKDAGLPAADGCGWLIQTVADDWFQAENLPEKFKVNNLQIHMTYTLTGKRYTCGWVAPTPQNPGSPVINIHSIEKQ</sequence>
<evidence type="ECO:0000313" key="2">
    <source>
        <dbReference type="Proteomes" id="UP001139450"/>
    </source>
</evidence>
<dbReference type="AlphaFoldDB" id="A0A9X1X224"/>
<organism evidence="1 2">
    <name type="scientific">Mucilaginibacter straminoryzae</name>
    <dbReference type="NCBI Taxonomy" id="2932774"/>
    <lineage>
        <taxon>Bacteria</taxon>
        <taxon>Pseudomonadati</taxon>
        <taxon>Bacteroidota</taxon>
        <taxon>Sphingobacteriia</taxon>
        <taxon>Sphingobacteriales</taxon>
        <taxon>Sphingobacteriaceae</taxon>
        <taxon>Mucilaginibacter</taxon>
    </lineage>
</organism>
<dbReference type="EMBL" id="JALJEJ010000002">
    <property type="protein sequence ID" value="MCJ8208925.1"/>
    <property type="molecule type" value="Genomic_DNA"/>
</dbReference>
<name>A0A9X1X224_9SPHI</name>
<proteinExistence type="predicted"/>
<gene>
    <name evidence="1" type="ORF">MUY27_04340</name>
</gene>
<comment type="caution">
    <text evidence="1">The sequence shown here is derived from an EMBL/GenBank/DDBJ whole genome shotgun (WGS) entry which is preliminary data.</text>
</comment>